<evidence type="ECO:0000256" key="1">
    <source>
        <dbReference type="SAM" id="MobiDB-lite"/>
    </source>
</evidence>
<dbReference type="Proteomes" id="UP000770661">
    <property type="component" value="Unassembled WGS sequence"/>
</dbReference>
<name>A0A8J4Y721_CHIOP</name>
<protein>
    <submittedName>
        <fullName evidence="2">Uncharacterized protein</fullName>
    </submittedName>
</protein>
<organism evidence="2 3">
    <name type="scientific">Chionoecetes opilio</name>
    <name type="common">Atlantic snow crab</name>
    <name type="synonym">Cancer opilio</name>
    <dbReference type="NCBI Taxonomy" id="41210"/>
    <lineage>
        <taxon>Eukaryota</taxon>
        <taxon>Metazoa</taxon>
        <taxon>Ecdysozoa</taxon>
        <taxon>Arthropoda</taxon>
        <taxon>Crustacea</taxon>
        <taxon>Multicrustacea</taxon>
        <taxon>Malacostraca</taxon>
        <taxon>Eumalacostraca</taxon>
        <taxon>Eucarida</taxon>
        <taxon>Decapoda</taxon>
        <taxon>Pleocyemata</taxon>
        <taxon>Brachyura</taxon>
        <taxon>Eubrachyura</taxon>
        <taxon>Majoidea</taxon>
        <taxon>Majidae</taxon>
        <taxon>Chionoecetes</taxon>
    </lineage>
</organism>
<comment type="caution">
    <text evidence="2">The sequence shown here is derived from an EMBL/GenBank/DDBJ whole genome shotgun (WGS) entry which is preliminary data.</text>
</comment>
<accession>A0A8J4Y721</accession>
<keyword evidence="3" id="KW-1185">Reference proteome</keyword>
<evidence type="ECO:0000313" key="2">
    <source>
        <dbReference type="EMBL" id="KAG0717459.1"/>
    </source>
</evidence>
<evidence type="ECO:0000313" key="3">
    <source>
        <dbReference type="Proteomes" id="UP000770661"/>
    </source>
</evidence>
<feature type="compositionally biased region" description="Basic and acidic residues" evidence="1">
    <location>
        <begin position="35"/>
        <end position="46"/>
    </location>
</feature>
<gene>
    <name evidence="2" type="ORF">GWK47_054372</name>
</gene>
<reference evidence="2" key="1">
    <citation type="submission" date="2020-07" db="EMBL/GenBank/DDBJ databases">
        <title>The High-quality genome of the commercially important snow crab, Chionoecetes opilio.</title>
        <authorList>
            <person name="Jeong J.-H."/>
            <person name="Ryu S."/>
        </authorList>
    </citation>
    <scope>NUCLEOTIDE SEQUENCE</scope>
    <source>
        <strain evidence="2">MADBK_172401_WGS</strain>
        <tissue evidence="2">Digestive gland</tissue>
    </source>
</reference>
<dbReference type="AlphaFoldDB" id="A0A8J4Y721"/>
<feature type="compositionally biased region" description="Polar residues" evidence="1">
    <location>
        <begin position="79"/>
        <end position="92"/>
    </location>
</feature>
<feature type="region of interest" description="Disordered" evidence="1">
    <location>
        <begin position="22"/>
        <end position="139"/>
    </location>
</feature>
<proteinExistence type="predicted"/>
<sequence>MASQRRQKYNLNISLERELYVNLPGVPSSSDTGTDEERQFKLHCSETSDSVGDDGSGVGTEERIDEEEEDAGIGIFLSPHTSSTSRKSLNIISPSPPPQSDPTEPQLGPSSAPKRPHDPRLPPQVCRVSPHAPPPPGAQFQCLPWAVFSLHTPLH</sequence>
<dbReference type="EMBL" id="JACEEZ010017512">
    <property type="protein sequence ID" value="KAG0717459.1"/>
    <property type="molecule type" value="Genomic_DNA"/>
</dbReference>